<dbReference type="InterPro" id="IPR052155">
    <property type="entry name" value="Biofilm_reg_signaling"/>
</dbReference>
<dbReference type="Gene3D" id="3.30.70.270">
    <property type="match status" value="1"/>
</dbReference>
<dbReference type="InterPro" id="IPR000700">
    <property type="entry name" value="PAS-assoc_C"/>
</dbReference>
<evidence type="ECO:0000313" key="7">
    <source>
        <dbReference type="EMBL" id="VAW60342.1"/>
    </source>
</evidence>
<dbReference type="SMART" id="SM00052">
    <property type="entry name" value="EAL"/>
    <property type="match status" value="1"/>
</dbReference>
<keyword evidence="1" id="KW-0175">Coiled coil</keyword>
<gene>
    <name evidence="7" type="ORF">MNBD_GAMMA11-2580</name>
</gene>
<dbReference type="CDD" id="cd00130">
    <property type="entry name" value="PAS"/>
    <property type="match status" value="1"/>
</dbReference>
<dbReference type="Pfam" id="PF00990">
    <property type="entry name" value="GGDEF"/>
    <property type="match status" value="1"/>
</dbReference>
<dbReference type="PROSITE" id="PS50112">
    <property type="entry name" value="PAS"/>
    <property type="match status" value="1"/>
</dbReference>
<dbReference type="SUPFAM" id="SSF55073">
    <property type="entry name" value="Nucleotide cyclase"/>
    <property type="match status" value="1"/>
</dbReference>
<dbReference type="AlphaFoldDB" id="A0A3B0XA29"/>
<keyword evidence="2" id="KW-0472">Membrane</keyword>
<dbReference type="PROSITE" id="PS50887">
    <property type="entry name" value="GGDEF"/>
    <property type="match status" value="1"/>
</dbReference>
<dbReference type="InterPro" id="IPR029787">
    <property type="entry name" value="Nucleotide_cyclase"/>
</dbReference>
<proteinExistence type="predicted"/>
<organism evidence="7">
    <name type="scientific">hydrothermal vent metagenome</name>
    <dbReference type="NCBI Taxonomy" id="652676"/>
    <lineage>
        <taxon>unclassified sequences</taxon>
        <taxon>metagenomes</taxon>
        <taxon>ecological metagenomes</taxon>
    </lineage>
</organism>
<feature type="domain" description="PAC" evidence="4">
    <location>
        <begin position="350"/>
        <end position="401"/>
    </location>
</feature>
<reference evidence="7" key="1">
    <citation type="submission" date="2018-06" db="EMBL/GenBank/DDBJ databases">
        <authorList>
            <person name="Zhirakovskaya E."/>
        </authorList>
    </citation>
    <scope>NUCLEOTIDE SEQUENCE</scope>
</reference>
<dbReference type="SMART" id="SM00086">
    <property type="entry name" value="PAC"/>
    <property type="match status" value="1"/>
</dbReference>
<dbReference type="InterPro" id="IPR013767">
    <property type="entry name" value="PAS_fold"/>
</dbReference>
<feature type="transmembrane region" description="Helical" evidence="2">
    <location>
        <begin position="6"/>
        <end position="30"/>
    </location>
</feature>
<dbReference type="Gene3D" id="3.20.20.450">
    <property type="entry name" value="EAL domain"/>
    <property type="match status" value="1"/>
</dbReference>
<dbReference type="Gene3D" id="3.30.450.20">
    <property type="entry name" value="PAS domain"/>
    <property type="match status" value="1"/>
</dbReference>
<dbReference type="PROSITE" id="PS50883">
    <property type="entry name" value="EAL"/>
    <property type="match status" value="1"/>
</dbReference>
<dbReference type="NCBIfam" id="TIGR00254">
    <property type="entry name" value="GGDEF"/>
    <property type="match status" value="1"/>
</dbReference>
<dbReference type="EMBL" id="UOFG01000120">
    <property type="protein sequence ID" value="VAW60342.1"/>
    <property type="molecule type" value="Genomic_DNA"/>
</dbReference>
<dbReference type="SUPFAM" id="SSF55785">
    <property type="entry name" value="PYP-like sensor domain (PAS domain)"/>
    <property type="match status" value="1"/>
</dbReference>
<dbReference type="InterPro" id="IPR043128">
    <property type="entry name" value="Rev_trsase/Diguanyl_cyclase"/>
</dbReference>
<dbReference type="GO" id="GO:0006355">
    <property type="term" value="P:regulation of DNA-templated transcription"/>
    <property type="evidence" value="ECO:0007669"/>
    <property type="project" value="InterPro"/>
</dbReference>
<dbReference type="CDD" id="cd01949">
    <property type="entry name" value="GGDEF"/>
    <property type="match status" value="1"/>
</dbReference>
<feature type="coiled-coil region" evidence="1">
    <location>
        <begin position="238"/>
        <end position="276"/>
    </location>
</feature>
<dbReference type="Pfam" id="PF00563">
    <property type="entry name" value="EAL"/>
    <property type="match status" value="1"/>
</dbReference>
<evidence type="ECO:0000259" key="5">
    <source>
        <dbReference type="PROSITE" id="PS50883"/>
    </source>
</evidence>
<dbReference type="InterPro" id="IPR000160">
    <property type="entry name" value="GGDEF_dom"/>
</dbReference>
<feature type="transmembrane region" description="Helical" evidence="2">
    <location>
        <begin position="172"/>
        <end position="192"/>
    </location>
</feature>
<evidence type="ECO:0000256" key="1">
    <source>
        <dbReference type="SAM" id="Coils"/>
    </source>
</evidence>
<evidence type="ECO:0000259" key="4">
    <source>
        <dbReference type="PROSITE" id="PS50113"/>
    </source>
</evidence>
<feature type="domain" description="EAL" evidence="5">
    <location>
        <begin position="575"/>
        <end position="825"/>
    </location>
</feature>
<dbReference type="Pfam" id="PF00989">
    <property type="entry name" value="PAS"/>
    <property type="match status" value="1"/>
</dbReference>
<evidence type="ECO:0000259" key="3">
    <source>
        <dbReference type="PROSITE" id="PS50112"/>
    </source>
</evidence>
<dbReference type="SMART" id="SM00267">
    <property type="entry name" value="GGDEF"/>
    <property type="match status" value="1"/>
</dbReference>
<dbReference type="InterPro" id="IPR000014">
    <property type="entry name" value="PAS"/>
</dbReference>
<dbReference type="InterPro" id="IPR035919">
    <property type="entry name" value="EAL_sf"/>
</dbReference>
<keyword evidence="2" id="KW-1133">Transmembrane helix</keyword>
<keyword evidence="2" id="KW-0812">Transmembrane</keyword>
<sequence length="829" mass="94026">MRWRKLPLYLQIVFASSLVLMITLMVSTWWNVYQQRQQLQEDVARQATGLAHMVSLASRYVVISRKYDELESMLISLAFYPDLMELAVMDEKGQILSDVHMTEAGPKVSFDQLQRALPQELQSGSEPLVEKGAKKLLIWQPIKTSMLLGWVMLKVDLSRLNALENRILRDNLLAACIVLFIDLFILLLILYLPGKSFRQAIKFAQHLTENPGEVLRLNAGSCEVKNLINALNASSLCLKQQHNELDQQHRELEHLNQHLEQRVSERTEELAESRKALMQLHQAVNQSSVAVIMLDSHFNITEFNPAFESMTGHEADSVNGENLFGLIWSDKNADKLLEDIKRLLNQLEPWTGEAIVHHYNGEYFWIRMVITPVKGEQQQVHFLLTLDDISDRKAYENQLIHQAQYDSLTNLPNRVLGMDRLNQSIRQGRRFKSKTIVLYLDLDRFKQVNDTLGHRAGDLLLIETANRLSRSVRQYDTVSRLSGDEFLIILSSVDDAMTVEAIAEKILQTIKQPFLIEDRELHVQASIGIAVIPDDGVEADEVLRFADTAMYQAKQLGRNCFKYYTHSMNEKAQEHLRIDTAMHTAIENDELEVYLQPIVDAVSNEFCGAEALMRWNSSSIGWVAPDKFISVAEENGLIVAMGEWILHESCQLAVSWPNSGFITVNVSTVQFRSREFVATVEKILTETGLLPQRLHLEITENVLMDDVDEVILTIDKIIALGVALVIDDFGTGYSSLSYLTRFPCSILKIDRSFISRMIDDENSAVLVSAIIKMGHSLGLQVIAEGVETNLQLTILQGQGCDLIQGYCFSKPVPGHELIELINKTKKINS</sequence>
<dbReference type="SMART" id="SM00091">
    <property type="entry name" value="PAS"/>
    <property type="match status" value="1"/>
</dbReference>
<evidence type="ECO:0000256" key="2">
    <source>
        <dbReference type="SAM" id="Phobius"/>
    </source>
</evidence>
<dbReference type="PANTHER" id="PTHR44757">
    <property type="entry name" value="DIGUANYLATE CYCLASE DGCP"/>
    <property type="match status" value="1"/>
</dbReference>
<name>A0A3B0XA29_9ZZZZ</name>
<evidence type="ECO:0000259" key="6">
    <source>
        <dbReference type="PROSITE" id="PS50887"/>
    </source>
</evidence>
<dbReference type="PANTHER" id="PTHR44757:SF2">
    <property type="entry name" value="BIOFILM ARCHITECTURE MAINTENANCE PROTEIN MBAA"/>
    <property type="match status" value="1"/>
</dbReference>
<dbReference type="SUPFAM" id="SSF141868">
    <property type="entry name" value="EAL domain-like"/>
    <property type="match status" value="1"/>
</dbReference>
<dbReference type="InterPro" id="IPR001610">
    <property type="entry name" value="PAC"/>
</dbReference>
<dbReference type="NCBIfam" id="TIGR00229">
    <property type="entry name" value="sensory_box"/>
    <property type="match status" value="1"/>
</dbReference>
<dbReference type="PROSITE" id="PS50113">
    <property type="entry name" value="PAC"/>
    <property type="match status" value="1"/>
</dbReference>
<accession>A0A3B0XA29</accession>
<feature type="domain" description="GGDEF" evidence="6">
    <location>
        <begin position="433"/>
        <end position="566"/>
    </location>
</feature>
<dbReference type="CDD" id="cd01948">
    <property type="entry name" value="EAL"/>
    <property type="match status" value="1"/>
</dbReference>
<dbReference type="InterPro" id="IPR035965">
    <property type="entry name" value="PAS-like_dom_sf"/>
</dbReference>
<dbReference type="FunFam" id="3.30.70.270:FF:000001">
    <property type="entry name" value="Diguanylate cyclase domain protein"/>
    <property type="match status" value="1"/>
</dbReference>
<feature type="domain" description="PAS" evidence="3">
    <location>
        <begin position="276"/>
        <end position="347"/>
    </location>
</feature>
<dbReference type="InterPro" id="IPR001633">
    <property type="entry name" value="EAL_dom"/>
</dbReference>
<protein>
    <submittedName>
        <fullName evidence="7">Diguanylate cyclase/phosphodiesterase (GGDEF &amp; EAL domains) with PAS/PAC sensor(S)</fullName>
    </submittedName>
</protein>